<evidence type="ECO:0000313" key="2">
    <source>
        <dbReference type="EMBL" id="PSJ40486.1"/>
    </source>
</evidence>
<dbReference type="InterPro" id="IPR011256">
    <property type="entry name" value="Reg_factor_effector_dom_sf"/>
</dbReference>
<dbReference type="EMBL" id="PXYI01000003">
    <property type="protein sequence ID" value="PSJ40486.1"/>
    <property type="molecule type" value="Genomic_DNA"/>
</dbReference>
<evidence type="ECO:0000259" key="1">
    <source>
        <dbReference type="SMART" id="SM00871"/>
    </source>
</evidence>
<dbReference type="InterPro" id="IPR010499">
    <property type="entry name" value="AraC_E-bd"/>
</dbReference>
<evidence type="ECO:0000313" key="3">
    <source>
        <dbReference type="Proteomes" id="UP000241167"/>
    </source>
</evidence>
<comment type="caution">
    <text evidence="2">The sequence shown here is derived from an EMBL/GenBank/DDBJ whole genome shotgun (WGS) entry which is preliminary data.</text>
</comment>
<reference evidence="2 3" key="1">
    <citation type="submission" date="2018-03" db="EMBL/GenBank/DDBJ databases">
        <title>The draft genome of Sphingosinicella sp. GL-C-18.</title>
        <authorList>
            <person name="Liu L."/>
            <person name="Li L."/>
            <person name="Liang L."/>
            <person name="Zhang X."/>
            <person name="Wang T."/>
        </authorList>
    </citation>
    <scope>NUCLEOTIDE SEQUENCE [LARGE SCALE GENOMIC DNA]</scope>
    <source>
        <strain evidence="2 3">GL-C-18</strain>
    </source>
</reference>
<dbReference type="Proteomes" id="UP000241167">
    <property type="component" value="Unassembled WGS sequence"/>
</dbReference>
<protein>
    <recommendedName>
        <fullName evidence="1">AraC effector-binding domain-containing protein</fullName>
    </recommendedName>
</protein>
<keyword evidence="3" id="KW-1185">Reference proteome</keyword>
<gene>
    <name evidence="2" type="ORF">C7I55_09115</name>
</gene>
<proteinExistence type="predicted"/>
<organism evidence="2 3">
    <name type="scientific">Allosphingosinicella deserti</name>
    <dbReference type="NCBI Taxonomy" id="2116704"/>
    <lineage>
        <taxon>Bacteria</taxon>
        <taxon>Pseudomonadati</taxon>
        <taxon>Pseudomonadota</taxon>
        <taxon>Alphaproteobacteria</taxon>
        <taxon>Sphingomonadales</taxon>
        <taxon>Sphingomonadaceae</taxon>
        <taxon>Allosphingosinicella</taxon>
    </lineage>
</organism>
<feature type="domain" description="AraC effector-binding" evidence="1">
    <location>
        <begin position="84"/>
        <end position="242"/>
    </location>
</feature>
<dbReference type="AlphaFoldDB" id="A0A2P7QR86"/>
<dbReference type="SUPFAM" id="SSF55136">
    <property type="entry name" value="Probable bacterial effector-binding domain"/>
    <property type="match status" value="1"/>
</dbReference>
<dbReference type="SMART" id="SM00871">
    <property type="entry name" value="AraC_E_bind"/>
    <property type="match status" value="1"/>
</dbReference>
<dbReference type="InterPro" id="IPR029442">
    <property type="entry name" value="GyrI-like"/>
</dbReference>
<dbReference type="RefSeq" id="WP_106512639.1">
    <property type="nucleotide sequence ID" value="NZ_PXYI01000003.1"/>
</dbReference>
<name>A0A2P7QR86_9SPHN</name>
<accession>A0A2P7QR86</accession>
<dbReference type="Pfam" id="PF06445">
    <property type="entry name" value="GyrI-like"/>
    <property type="match status" value="1"/>
</dbReference>
<dbReference type="Gene3D" id="3.20.80.10">
    <property type="entry name" value="Regulatory factor, effector binding domain"/>
    <property type="match status" value="1"/>
</dbReference>
<sequence length="244" mass="26824">MEQGRRQGAPGIDPAAGGGSCALRQIAAPKPSSGRLRFRRRHWGRQFPAAADGRPLVQRARPFDVGGGRASAPSFLEKKPVLTMPRIVERRPRRYVAVRMPVTIPFDADVDPAFDELFAAFALAEVEPNGEEFMKFNRIDMPRLEIEVGMTTDAPVPVSGRLIEGELPGGRFVSMTYTGPYDGLMDATAMLVGWAKETGIRWDVETTDHGDLFACRLEVHDNNPSIEPDPQKLVTTLLIKLADG</sequence>